<sequence>MPPSVWLFPPPGLGPESLMAPRDNPTILPSIGRAWLGEKIELISRRIKKQKLRHCMSPLDMLWENEGRRRGEIGDREGAGPSLEEAATGVVGGAGRATSAVDVGSEGVRFVMIQCKVLDACCYLVGEPKIGHAAATGSRIRLCLAT</sequence>
<organism evidence="1 2">
    <name type="scientific">Vaccinium darrowii</name>
    <dbReference type="NCBI Taxonomy" id="229202"/>
    <lineage>
        <taxon>Eukaryota</taxon>
        <taxon>Viridiplantae</taxon>
        <taxon>Streptophyta</taxon>
        <taxon>Embryophyta</taxon>
        <taxon>Tracheophyta</taxon>
        <taxon>Spermatophyta</taxon>
        <taxon>Magnoliopsida</taxon>
        <taxon>eudicotyledons</taxon>
        <taxon>Gunneridae</taxon>
        <taxon>Pentapetalae</taxon>
        <taxon>asterids</taxon>
        <taxon>Ericales</taxon>
        <taxon>Ericaceae</taxon>
        <taxon>Vaccinioideae</taxon>
        <taxon>Vaccinieae</taxon>
        <taxon>Vaccinium</taxon>
    </lineage>
</organism>
<protein>
    <submittedName>
        <fullName evidence="1">Uncharacterized protein</fullName>
    </submittedName>
</protein>
<evidence type="ECO:0000313" key="2">
    <source>
        <dbReference type="Proteomes" id="UP000828048"/>
    </source>
</evidence>
<gene>
    <name evidence="1" type="ORF">Vadar_005154</name>
</gene>
<reference evidence="1 2" key="1">
    <citation type="journal article" date="2021" name="Hortic Res">
        <title>High-quality reference genome and annotation aids understanding of berry development for evergreen blueberry (Vaccinium darrowii).</title>
        <authorList>
            <person name="Yu J."/>
            <person name="Hulse-Kemp A.M."/>
            <person name="Babiker E."/>
            <person name="Staton M."/>
        </authorList>
    </citation>
    <scope>NUCLEOTIDE SEQUENCE [LARGE SCALE GENOMIC DNA]</scope>
    <source>
        <strain evidence="2">cv. NJ 8807/NJ 8810</strain>
        <tissue evidence="1">Young leaf</tissue>
    </source>
</reference>
<comment type="caution">
    <text evidence="1">The sequence shown here is derived from an EMBL/GenBank/DDBJ whole genome shotgun (WGS) entry which is preliminary data.</text>
</comment>
<evidence type="ECO:0000313" key="1">
    <source>
        <dbReference type="EMBL" id="KAH7845716.1"/>
    </source>
</evidence>
<proteinExistence type="predicted"/>
<keyword evidence="2" id="KW-1185">Reference proteome</keyword>
<name>A0ACB7XWU8_9ERIC</name>
<dbReference type="Proteomes" id="UP000828048">
    <property type="component" value="Chromosome 5"/>
</dbReference>
<accession>A0ACB7XWU8</accession>
<dbReference type="EMBL" id="CM037155">
    <property type="protein sequence ID" value="KAH7845716.1"/>
    <property type="molecule type" value="Genomic_DNA"/>
</dbReference>